<dbReference type="Proteomes" id="UP000271097">
    <property type="component" value="Unassembled WGS sequence"/>
</dbReference>
<organism evidence="1 2">
    <name type="scientific">Pseudomonas amygdali pv. ulmi</name>
    <dbReference type="NCBI Taxonomy" id="251720"/>
    <lineage>
        <taxon>Bacteria</taxon>
        <taxon>Pseudomonadati</taxon>
        <taxon>Pseudomonadota</taxon>
        <taxon>Gammaproteobacteria</taxon>
        <taxon>Pseudomonadales</taxon>
        <taxon>Pseudomonadaceae</taxon>
        <taxon>Pseudomonas</taxon>
        <taxon>Pseudomonas amygdali</taxon>
    </lineage>
</organism>
<accession>A0A3M4TCD5</accession>
<reference evidence="1 2" key="1">
    <citation type="submission" date="2018-08" db="EMBL/GenBank/DDBJ databases">
        <title>Recombination of ecologically and evolutionarily significant loci maintains genetic cohesion in the Pseudomonas syringae species complex.</title>
        <authorList>
            <person name="Dillon M."/>
            <person name="Thakur S."/>
            <person name="Almeida R.N.D."/>
            <person name="Weir B.S."/>
            <person name="Guttman D.S."/>
        </authorList>
    </citation>
    <scope>NUCLEOTIDE SEQUENCE [LARGE SCALE GENOMIC DNA]</scope>
    <source>
        <strain evidence="1 2">ICMP 5931</strain>
    </source>
</reference>
<proteinExistence type="predicted"/>
<sequence>MIATEQCQTFVSQGVEVILPTSFHSARHIDLGILEPHIDLLMGNVLPAPLGIFENGYIETPFREVTKTPRH</sequence>
<protein>
    <submittedName>
        <fullName evidence="1">Uncharacterized protein</fullName>
    </submittedName>
</protein>
<evidence type="ECO:0000313" key="1">
    <source>
        <dbReference type="EMBL" id="RMR24820.1"/>
    </source>
</evidence>
<dbReference type="AlphaFoldDB" id="A0A3M4TCD5"/>
<gene>
    <name evidence="1" type="ORF">ALP90_200012</name>
</gene>
<dbReference type="EMBL" id="RBRS01000033">
    <property type="protein sequence ID" value="RMR24820.1"/>
    <property type="molecule type" value="Genomic_DNA"/>
</dbReference>
<evidence type="ECO:0000313" key="2">
    <source>
        <dbReference type="Proteomes" id="UP000271097"/>
    </source>
</evidence>
<comment type="caution">
    <text evidence="1">The sequence shown here is derived from an EMBL/GenBank/DDBJ whole genome shotgun (WGS) entry which is preliminary data.</text>
</comment>
<name>A0A3M4TCD5_PSEA0</name>